<dbReference type="AlphaFoldDB" id="L8WMA9"/>
<comment type="caution">
    <text evidence="1">The sequence shown here is derived from an EMBL/GenBank/DDBJ whole genome shotgun (WGS) entry which is preliminary data.</text>
</comment>
<dbReference type="Proteomes" id="UP000011668">
    <property type="component" value="Unassembled WGS sequence"/>
</dbReference>
<evidence type="ECO:0000313" key="2">
    <source>
        <dbReference type="Proteomes" id="UP000011668"/>
    </source>
</evidence>
<dbReference type="EMBL" id="AFRT01002331">
    <property type="protein sequence ID" value="ELU37943.1"/>
    <property type="molecule type" value="Genomic_DNA"/>
</dbReference>
<gene>
    <name evidence="1" type="ORF">AG1IA_08027</name>
</gene>
<keyword evidence="2" id="KW-1185">Reference proteome</keyword>
<dbReference type="HOGENOM" id="CLU_2005455_0_0_1"/>
<organism evidence="1 2">
    <name type="scientific">Thanatephorus cucumeris (strain AG1-IA)</name>
    <name type="common">Rice sheath blight fungus</name>
    <name type="synonym">Rhizoctonia solani</name>
    <dbReference type="NCBI Taxonomy" id="983506"/>
    <lineage>
        <taxon>Eukaryota</taxon>
        <taxon>Fungi</taxon>
        <taxon>Dikarya</taxon>
        <taxon>Basidiomycota</taxon>
        <taxon>Agaricomycotina</taxon>
        <taxon>Agaricomycetes</taxon>
        <taxon>Cantharellales</taxon>
        <taxon>Ceratobasidiaceae</taxon>
        <taxon>Rhizoctonia</taxon>
        <taxon>Rhizoctonia solani AG-1</taxon>
    </lineage>
</organism>
<protein>
    <submittedName>
        <fullName evidence="1">Uncharacterized protein</fullName>
    </submittedName>
</protein>
<proteinExistence type="predicted"/>
<reference evidence="1 2" key="1">
    <citation type="journal article" date="2013" name="Nat. Commun.">
        <title>The evolution and pathogenic mechanisms of the rice sheath blight pathogen.</title>
        <authorList>
            <person name="Zheng A."/>
            <person name="Lin R."/>
            <person name="Xu L."/>
            <person name="Qin P."/>
            <person name="Tang C."/>
            <person name="Ai P."/>
            <person name="Zhang D."/>
            <person name="Liu Y."/>
            <person name="Sun Z."/>
            <person name="Feng H."/>
            <person name="Wang Y."/>
            <person name="Chen Y."/>
            <person name="Liang X."/>
            <person name="Fu R."/>
            <person name="Li Q."/>
            <person name="Zhang J."/>
            <person name="Yu X."/>
            <person name="Xie Z."/>
            <person name="Ding L."/>
            <person name="Guan P."/>
            <person name="Tang J."/>
            <person name="Liang Y."/>
            <person name="Wang S."/>
            <person name="Deng Q."/>
            <person name="Li S."/>
            <person name="Zhu J."/>
            <person name="Wang L."/>
            <person name="Liu H."/>
            <person name="Li P."/>
        </authorList>
    </citation>
    <scope>NUCLEOTIDE SEQUENCE [LARGE SCALE GENOMIC DNA]</scope>
    <source>
        <strain evidence="2">AG-1 IA</strain>
    </source>
</reference>
<evidence type="ECO:0000313" key="1">
    <source>
        <dbReference type="EMBL" id="ELU37943.1"/>
    </source>
</evidence>
<sequence>MAVFLPFRAVIKVGFIRIGIILFSREPAKNKSQQAHPHLDQVRATHCSAINAAYISCHIKAHTSPIECTAVKPFNVPRVNSLSVALFCSVQSASASLQPSPSPRDSVVWRQVAVPPPVKRLEIP</sequence>
<name>L8WMA9_THACA</name>
<accession>L8WMA9</accession>